<dbReference type="Gene3D" id="3.30.420.10">
    <property type="entry name" value="Ribonuclease H-like superfamily/Ribonuclease H"/>
    <property type="match status" value="1"/>
</dbReference>
<dbReference type="STRING" id="4096.A0A1U7UZ97"/>
<organism evidence="2 3">
    <name type="scientific">Nicotiana sylvestris</name>
    <name type="common">Wood tobacco</name>
    <name type="synonym">South American tobacco</name>
    <dbReference type="NCBI Taxonomy" id="4096"/>
    <lineage>
        <taxon>Eukaryota</taxon>
        <taxon>Viridiplantae</taxon>
        <taxon>Streptophyta</taxon>
        <taxon>Embryophyta</taxon>
        <taxon>Tracheophyta</taxon>
        <taxon>Spermatophyta</taxon>
        <taxon>Magnoliopsida</taxon>
        <taxon>eudicotyledons</taxon>
        <taxon>Gunneridae</taxon>
        <taxon>Pentapetalae</taxon>
        <taxon>asterids</taxon>
        <taxon>lamiids</taxon>
        <taxon>Solanales</taxon>
        <taxon>Solanaceae</taxon>
        <taxon>Nicotianoideae</taxon>
        <taxon>Nicotianeae</taxon>
        <taxon>Nicotiana</taxon>
    </lineage>
</organism>
<dbReference type="GO" id="GO:0003676">
    <property type="term" value="F:nucleic acid binding"/>
    <property type="evidence" value="ECO:0007669"/>
    <property type="project" value="InterPro"/>
</dbReference>
<dbReference type="InterPro" id="IPR036397">
    <property type="entry name" value="RNaseH_sf"/>
</dbReference>
<dbReference type="eggNOG" id="KOG0017">
    <property type="taxonomic scope" value="Eukaryota"/>
</dbReference>
<dbReference type="PROSITE" id="PS50994">
    <property type="entry name" value="INTEGRASE"/>
    <property type="match status" value="1"/>
</dbReference>
<dbReference type="AlphaFoldDB" id="A0A1U7UZ97"/>
<dbReference type="Proteomes" id="UP000189701">
    <property type="component" value="Unplaced"/>
</dbReference>
<evidence type="ECO:0000259" key="1">
    <source>
        <dbReference type="PROSITE" id="PS50994"/>
    </source>
</evidence>
<protein>
    <submittedName>
        <fullName evidence="3">Uncharacterized protein K02A2.6-like</fullName>
    </submittedName>
</protein>
<dbReference type="InterPro" id="IPR012337">
    <property type="entry name" value="RNaseH-like_sf"/>
</dbReference>
<evidence type="ECO:0000313" key="2">
    <source>
        <dbReference type="Proteomes" id="UP000189701"/>
    </source>
</evidence>
<name>A0A1U7UZ97_NICSY</name>
<dbReference type="InterPro" id="IPR001584">
    <property type="entry name" value="Integrase_cat-core"/>
</dbReference>
<dbReference type="SUPFAM" id="SSF53098">
    <property type="entry name" value="Ribonuclease H-like"/>
    <property type="match status" value="1"/>
</dbReference>
<dbReference type="GO" id="GO:0015074">
    <property type="term" value="P:DNA integration"/>
    <property type="evidence" value="ECO:0007669"/>
    <property type="project" value="InterPro"/>
</dbReference>
<accession>A0A1U7UZ97</accession>
<feature type="domain" description="Integrase catalytic" evidence="1">
    <location>
        <begin position="1"/>
        <end position="109"/>
    </location>
</feature>
<gene>
    <name evidence="3" type="primary">LOC104213515</name>
</gene>
<reference evidence="3" key="2">
    <citation type="submission" date="2025-08" db="UniProtKB">
        <authorList>
            <consortium name="RefSeq"/>
        </authorList>
    </citation>
    <scope>IDENTIFICATION</scope>
    <source>
        <tissue evidence="3">Leaf</tissue>
    </source>
</reference>
<keyword evidence="2" id="KW-1185">Reference proteome</keyword>
<proteinExistence type="predicted"/>
<reference evidence="2" key="1">
    <citation type="journal article" date="2013" name="Genome Biol.">
        <title>Reference genomes and transcriptomes of Nicotiana sylvestris and Nicotiana tomentosiformis.</title>
        <authorList>
            <person name="Sierro N."/>
            <person name="Battey J.N."/>
            <person name="Ouadi S."/>
            <person name="Bovet L."/>
            <person name="Goepfert S."/>
            <person name="Bakaher N."/>
            <person name="Peitsch M.C."/>
            <person name="Ivanov N.V."/>
        </authorList>
    </citation>
    <scope>NUCLEOTIDE SEQUENCE [LARGE SCALE GENOMIC DNA]</scope>
</reference>
<dbReference type="PANTHER" id="PTHR48475:SF1">
    <property type="entry name" value="RNASE H TYPE-1 DOMAIN-CONTAINING PROTEIN"/>
    <property type="match status" value="1"/>
</dbReference>
<dbReference type="RefSeq" id="XP_009761337.1">
    <property type="nucleotide sequence ID" value="XM_009763035.1"/>
</dbReference>
<sequence length="183" mass="21114">MDFIWDHIVCQFGIPAEIMCDNGKQFIGSKAMKFLEEHKIKSILSTPYHPSENGQAESMNKTIIQKLKKMLSDAKGKWREVLPEFLWAYRTRSKSSTGETPFSLVYGSEALIPVEVEEPSSRFRHATEESNHEAMNTSLELLDEKREATLYCPSPFFRWASDFQKLSCVPLFSRWAPDWQVDA</sequence>
<evidence type="ECO:0000313" key="3">
    <source>
        <dbReference type="RefSeq" id="XP_009761337.1"/>
    </source>
</evidence>
<dbReference type="PANTHER" id="PTHR48475">
    <property type="entry name" value="RIBONUCLEASE H"/>
    <property type="match status" value="1"/>
</dbReference>